<accession>A0A7S3PVH9</accession>
<dbReference type="Pfam" id="PF15135">
    <property type="entry name" value="UPF0515"/>
    <property type="match status" value="1"/>
</dbReference>
<reference evidence="2" key="1">
    <citation type="submission" date="2021-01" db="EMBL/GenBank/DDBJ databases">
        <authorList>
            <person name="Corre E."/>
            <person name="Pelletier E."/>
            <person name="Niang G."/>
            <person name="Scheremetjew M."/>
            <person name="Finn R."/>
            <person name="Kale V."/>
            <person name="Holt S."/>
            <person name="Cochrane G."/>
            <person name="Meng A."/>
            <person name="Brown T."/>
            <person name="Cohen L."/>
        </authorList>
    </citation>
    <scope>NUCLEOTIDE SEQUENCE</scope>
    <source>
        <strain evidence="2">MM31A-1</strain>
    </source>
</reference>
<dbReference type="AlphaFoldDB" id="A0A7S3PVH9"/>
<dbReference type="InterPro" id="IPR026795">
    <property type="entry name" value="SHFL"/>
</dbReference>
<evidence type="ECO:0000313" key="2">
    <source>
        <dbReference type="EMBL" id="CAE0457048.1"/>
    </source>
</evidence>
<name>A0A7S3PVH9_9STRA</name>
<feature type="compositionally biased region" description="Gly residues" evidence="1">
    <location>
        <begin position="359"/>
        <end position="372"/>
    </location>
</feature>
<protein>
    <recommendedName>
        <fullName evidence="3">Zinc-binding domain-containing protein</fullName>
    </recommendedName>
</protein>
<evidence type="ECO:0000256" key="1">
    <source>
        <dbReference type="SAM" id="MobiDB-lite"/>
    </source>
</evidence>
<dbReference type="EMBL" id="HBIO01002681">
    <property type="protein sequence ID" value="CAE0457048.1"/>
    <property type="molecule type" value="Transcribed_RNA"/>
</dbReference>
<sequence>MVSQIVQPDEIIAMAKKVGYSLRRPEASSTLFFREGNPTHGMPAVLINVFYTTRSIMTYLNHPQGGSNELWRSNAYDDVDELQTFLENPRRHSGKGYRNKNKAARGCASCGDFKIRTDYSKNQWSKGPDENKCKACVNMNANKSGQNHEAGDNSSVISELSDALSGVDLDDATFPSLTLELLSVHNNSESGSKARDKLERRQFNCPECPKQGRGKQVFFKKVPMYKPVVKCPKCKRANRGKCLRLYPVPKSSEKGYGLFRCHECKDVWGSSRAIANIGQTCFTCLEKRNKTVSVKPFRLEVVKAKSTKKGGILGGGPKSHRSARMQRVPHEPIKEEEETNHFDYTDNDKFRNANAGGNALAGGPGGRGGFNSGEGRSYSYQARNDSSVNGSDMGFEDVRNTDTCIKVEPTLKPRIGIPKNFTHKCEGCASGICKSRYLPKSLVHDVSDGNTVSTSGSIMTNSSIDKADFIDRDQDFEGFELDEEEWITV</sequence>
<gene>
    <name evidence="2" type="ORF">CDEB00056_LOCUS1889</name>
</gene>
<proteinExistence type="predicted"/>
<feature type="region of interest" description="Disordered" evidence="1">
    <location>
        <begin position="357"/>
        <end position="376"/>
    </location>
</feature>
<evidence type="ECO:0008006" key="3">
    <source>
        <dbReference type="Google" id="ProtNLM"/>
    </source>
</evidence>
<organism evidence="2">
    <name type="scientific">Chaetoceros debilis</name>
    <dbReference type="NCBI Taxonomy" id="122233"/>
    <lineage>
        <taxon>Eukaryota</taxon>
        <taxon>Sar</taxon>
        <taxon>Stramenopiles</taxon>
        <taxon>Ochrophyta</taxon>
        <taxon>Bacillariophyta</taxon>
        <taxon>Coscinodiscophyceae</taxon>
        <taxon>Chaetocerotophycidae</taxon>
        <taxon>Chaetocerotales</taxon>
        <taxon>Chaetocerotaceae</taxon>
        <taxon>Chaetoceros</taxon>
    </lineage>
</organism>